<keyword evidence="1" id="KW-0808">Transferase</keyword>
<reference evidence="4" key="1">
    <citation type="journal article" date="2020" name="Nature">
        <title>Giant virus diversity and host interactions through global metagenomics.</title>
        <authorList>
            <person name="Schulz F."/>
            <person name="Roux S."/>
            <person name="Paez-Espino D."/>
            <person name="Jungbluth S."/>
            <person name="Walsh D.A."/>
            <person name="Denef V.J."/>
            <person name="McMahon K.D."/>
            <person name="Konstantinidis K.T."/>
            <person name="Eloe-Fadrosh E.A."/>
            <person name="Kyrpides N.C."/>
            <person name="Woyke T."/>
        </authorList>
    </citation>
    <scope>NUCLEOTIDE SEQUENCE</scope>
    <source>
        <strain evidence="4">GVMAG-M-3300009149-34</strain>
    </source>
</reference>
<dbReference type="AlphaFoldDB" id="A0A6C0EP60"/>
<dbReference type="EMBL" id="MN738894">
    <property type="protein sequence ID" value="QHT30283.1"/>
    <property type="molecule type" value="Genomic_DNA"/>
</dbReference>
<dbReference type="PANTHER" id="PTHR46116">
    <property type="entry name" value="(E3-INDEPENDENT) E2 UBIQUITIN-CONJUGATING ENZYME"/>
    <property type="match status" value="1"/>
</dbReference>
<evidence type="ECO:0000259" key="3">
    <source>
        <dbReference type="PROSITE" id="PS50127"/>
    </source>
</evidence>
<accession>A0A6C0EP60</accession>
<dbReference type="GO" id="GO:0016740">
    <property type="term" value="F:transferase activity"/>
    <property type="evidence" value="ECO:0007669"/>
    <property type="project" value="UniProtKB-KW"/>
</dbReference>
<sequence>MSSSSKCMPPKNRKRLLRDVVRLIKSPLTSNGIYYSHDEDNMLKGYAVIFGPDDSLYRYGAYMFEFNYPTEYPFAPPKLIYLTNDGKTRFNPNLYRNGKVCISLLNTWKGEQWTSCQTIESILLSLVALLHNEPLINEPGIKKTHSDFKSYNSIIQYKNYEIAILGILTQRILPPSFSGFFPIIKKHFKEHEKIIFDELAQLEQSKKNKKEFKTSLYNMNLSANYTDLTEKMKIAFKEFLN</sequence>
<feature type="domain" description="UBC core" evidence="3">
    <location>
        <begin position="11"/>
        <end position="169"/>
    </location>
</feature>
<dbReference type="InterPro" id="IPR000608">
    <property type="entry name" value="UBC"/>
</dbReference>
<dbReference type="PANTHER" id="PTHR46116:SF39">
    <property type="entry name" value="BACULOVIRAL IAP REPEAT-CONTAINING PROTEIN 6"/>
    <property type="match status" value="1"/>
</dbReference>
<proteinExistence type="predicted"/>
<evidence type="ECO:0000256" key="2">
    <source>
        <dbReference type="ARBA" id="ARBA00022786"/>
    </source>
</evidence>
<dbReference type="InterPro" id="IPR016135">
    <property type="entry name" value="UBQ-conjugating_enzyme/RWD"/>
</dbReference>
<keyword evidence="2" id="KW-0833">Ubl conjugation pathway</keyword>
<dbReference type="SMART" id="SM00212">
    <property type="entry name" value="UBCc"/>
    <property type="match status" value="1"/>
</dbReference>
<dbReference type="SUPFAM" id="SSF54495">
    <property type="entry name" value="UBC-like"/>
    <property type="match status" value="1"/>
</dbReference>
<evidence type="ECO:0000313" key="4">
    <source>
        <dbReference type="EMBL" id="QHT30283.1"/>
    </source>
</evidence>
<name>A0A6C0EP60_9ZZZZ</name>
<protein>
    <recommendedName>
        <fullName evidence="3">UBC core domain-containing protein</fullName>
    </recommendedName>
</protein>
<organism evidence="4">
    <name type="scientific">viral metagenome</name>
    <dbReference type="NCBI Taxonomy" id="1070528"/>
    <lineage>
        <taxon>unclassified sequences</taxon>
        <taxon>metagenomes</taxon>
        <taxon>organismal metagenomes</taxon>
    </lineage>
</organism>
<dbReference type="Pfam" id="PF00179">
    <property type="entry name" value="UQ_con"/>
    <property type="match status" value="1"/>
</dbReference>
<evidence type="ECO:0000256" key="1">
    <source>
        <dbReference type="ARBA" id="ARBA00022679"/>
    </source>
</evidence>
<dbReference type="PROSITE" id="PS50127">
    <property type="entry name" value="UBC_2"/>
    <property type="match status" value="1"/>
</dbReference>
<dbReference type="Gene3D" id="3.10.110.10">
    <property type="entry name" value="Ubiquitin Conjugating Enzyme"/>
    <property type="match status" value="1"/>
</dbReference>